<dbReference type="PANTHER" id="PTHR43739">
    <property type="entry name" value="XYLOGLUCANASE (EUROFUNG)"/>
    <property type="match status" value="1"/>
</dbReference>
<evidence type="ECO:0000256" key="5">
    <source>
        <dbReference type="ARBA" id="ARBA00023295"/>
    </source>
</evidence>
<dbReference type="Pfam" id="PF00553">
    <property type="entry name" value="CBM_2"/>
    <property type="match status" value="1"/>
</dbReference>
<keyword evidence="5" id="KW-0326">Glycosidase</keyword>
<dbReference type="InterPro" id="IPR001919">
    <property type="entry name" value="CBD2"/>
</dbReference>
<dbReference type="GO" id="GO:0004553">
    <property type="term" value="F:hydrolase activity, hydrolyzing O-glycosyl compounds"/>
    <property type="evidence" value="ECO:0007669"/>
    <property type="project" value="InterPro"/>
</dbReference>
<feature type="region of interest" description="Disordered" evidence="8">
    <location>
        <begin position="760"/>
        <end position="820"/>
    </location>
</feature>
<keyword evidence="4" id="KW-0119">Carbohydrate metabolism</keyword>
<comment type="caution">
    <text evidence="12">The sequence shown here is derived from an EMBL/GenBank/DDBJ whole genome shotgun (WGS) entry which is preliminary data.</text>
</comment>
<dbReference type="SMART" id="SM00637">
    <property type="entry name" value="CBD_II"/>
    <property type="match status" value="1"/>
</dbReference>
<dbReference type="Gene3D" id="2.130.10.10">
    <property type="entry name" value="YVTN repeat-like/Quinoprotein amine dehydrogenase"/>
    <property type="match status" value="2"/>
</dbReference>
<evidence type="ECO:0000313" key="11">
    <source>
        <dbReference type="EMBL" id="GIG31857.1"/>
    </source>
</evidence>
<dbReference type="EMBL" id="JACCBK010000001">
    <property type="protein sequence ID" value="NYD84789.1"/>
    <property type="molecule type" value="Genomic_DNA"/>
</dbReference>
<dbReference type="SUPFAM" id="SSF110296">
    <property type="entry name" value="Oligoxyloglucan reducing end-specific cellobiohydrolase"/>
    <property type="match status" value="2"/>
</dbReference>
<evidence type="ECO:0000256" key="8">
    <source>
        <dbReference type="SAM" id="MobiDB-lite"/>
    </source>
</evidence>
<proteinExistence type="inferred from homology"/>
<evidence type="ECO:0000256" key="2">
    <source>
        <dbReference type="ARBA" id="ARBA00022801"/>
    </source>
</evidence>
<keyword evidence="6" id="KW-0624">Polysaccharide degradation</keyword>
<keyword evidence="3" id="KW-0136">Cellulose degradation</keyword>
<dbReference type="FunFam" id="2.130.10.10:FF:000534">
    <property type="entry name" value="Xyloglucanase Xgh74A"/>
    <property type="match status" value="1"/>
</dbReference>
<dbReference type="InterPro" id="IPR012291">
    <property type="entry name" value="CBM2_carb-bd_dom_sf"/>
</dbReference>
<dbReference type="RefSeq" id="WP_140458914.1">
    <property type="nucleotide sequence ID" value="NZ_BAABFI010000003.1"/>
</dbReference>
<gene>
    <name evidence="12" type="ORF">BKA21_000338</name>
    <name evidence="11" type="ORF">Col01nite_10160</name>
</gene>
<evidence type="ECO:0000256" key="7">
    <source>
        <dbReference type="ARBA" id="ARBA00037986"/>
    </source>
</evidence>
<evidence type="ECO:0000256" key="9">
    <source>
        <dbReference type="SAM" id="SignalP"/>
    </source>
</evidence>
<feature type="domain" description="CBM2" evidence="10">
    <location>
        <begin position="819"/>
        <end position="928"/>
    </location>
</feature>
<name>A0A7Y9FCG9_9CELL</name>
<feature type="signal peptide" evidence="9">
    <location>
        <begin position="1"/>
        <end position="26"/>
    </location>
</feature>
<keyword evidence="2" id="KW-0378">Hydrolase</keyword>
<dbReference type="InterPro" id="IPR052025">
    <property type="entry name" value="Xyloglucanase_GH74"/>
</dbReference>
<evidence type="ECO:0000313" key="13">
    <source>
        <dbReference type="Proteomes" id="UP000577956"/>
    </source>
</evidence>
<dbReference type="CDD" id="cd15482">
    <property type="entry name" value="Sialidase_non-viral"/>
    <property type="match status" value="1"/>
</dbReference>
<dbReference type="GO" id="GO:0010411">
    <property type="term" value="P:xyloglucan metabolic process"/>
    <property type="evidence" value="ECO:0007669"/>
    <property type="project" value="TreeGrafter"/>
</dbReference>
<comment type="similarity">
    <text evidence="7">Belongs to the glycosyl hydrolase 74 family.</text>
</comment>
<reference evidence="11 14" key="2">
    <citation type="submission" date="2021-01" db="EMBL/GenBank/DDBJ databases">
        <title>Whole genome shotgun sequence of Cellulomonas oligotrophica NBRC 109435.</title>
        <authorList>
            <person name="Komaki H."/>
            <person name="Tamura T."/>
        </authorList>
    </citation>
    <scope>NUCLEOTIDE SEQUENCE [LARGE SCALE GENOMIC DNA]</scope>
    <source>
        <strain evidence="11 14">NBRC 109435</strain>
    </source>
</reference>
<evidence type="ECO:0000256" key="3">
    <source>
        <dbReference type="ARBA" id="ARBA00023001"/>
    </source>
</evidence>
<evidence type="ECO:0000313" key="12">
    <source>
        <dbReference type="EMBL" id="NYD84789.1"/>
    </source>
</evidence>
<evidence type="ECO:0000256" key="1">
    <source>
        <dbReference type="ARBA" id="ARBA00022729"/>
    </source>
</evidence>
<sequence>MRVPPLLGPWAAAGVAAALVAGGVAAGVADAAPAAAASAYDWGNVEIVGGGFVPGIVYSRAEQGLVYARTDIGGAYRMDPATRRWVPLLDHVGWDDWSHSGVLSIAPDPVDPDRVYAAVGTYTNSWDPQNGAVLRSDDRGETWQRTMLPFKVGGNMPGRGMGERLQVDPNDNRVLYLGAEDGNGLWRSTDRGVTWAQVTSFPNPGDYVADPTSSNEYLTVPQGVVWVTFDPTSGTAGSPTREIYVGVADKEESIYRSTDAGATWQAVPGQPTGFVPHKGVLDEVGGQLYVATSDTGGPYDGGKGDVWRLDTATGTWTSVSPVPSSSADAYFGYSGLTVDRQDPDTIMVTTQMSWWPDVQIFRSTDRGATWSRIWDWAGYPNRDLRYDLDYSGAPWLTFGKTSAPPAEPLVKLGWMVESFEIDPFDSDGALYGTGATVYGTDDLTAWDTGGTVDIEVRAQGIEETAVLDLAAPPGAVELVSGLGDIGGFVHTDISTVPSQMFTQPYHGSVTGVDFAEAKPATMVRVGQAVDGTVESHIGVSTSSGSSWWAGQQPSGVTGGGTVAMAADGSTIVWSPAGTGVHRSTTLGSSWTASTGVPAGARVEADRVDPKVFYAYAAGTFYRSTDGGASFTASATTVLPAEGNVRFGAVPGKAGHVWLAGADGMYRSTDGGVTFTVVPGFTDGGAVGFGKAAPGASYPAIYSTSQYQGVRGFFRSVDGGATWVRINDDEHQYAWTGSVITGDPDVFGRVYVGTNGRGVVVGEDGGSVPTVTPTPTPTPTVTPTPTPTATPTVTPTVTPTPTVSPTPTVTPTVTPSPTPTPTAAGACRVTYTANSWSTGFTGGVRITNTSAATLQGWTLRFAFGSGQQVTQGWSAQWSQSGTQVTATNAAWNGALAPGASVDIGFNGSHTGTNVNPTAFTLNGSTCTTG</sequence>
<feature type="compositionally biased region" description="Pro residues" evidence="8">
    <location>
        <begin position="771"/>
        <end position="787"/>
    </location>
</feature>
<evidence type="ECO:0000256" key="4">
    <source>
        <dbReference type="ARBA" id="ARBA00023277"/>
    </source>
</evidence>
<keyword evidence="1 9" id="KW-0732">Signal</keyword>
<accession>A0A7Y9FCG9</accession>
<feature type="compositionally biased region" description="Low complexity" evidence="8">
    <location>
        <begin position="788"/>
        <end position="812"/>
    </location>
</feature>
<evidence type="ECO:0000256" key="6">
    <source>
        <dbReference type="ARBA" id="ARBA00023326"/>
    </source>
</evidence>
<dbReference type="AlphaFoldDB" id="A0A7Y9FCG9"/>
<dbReference type="Gene3D" id="2.60.40.290">
    <property type="match status" value="1"/>
</dbReference>
<dbReference type="PROSITE" id="PS51173">
    <property type="entry name" value="CBM2"/>
    <property type="match status" value="1"/>
</dbReference>
<dbReference type="InterPro" id="IPR008965">
    <property type="entry name" value="CBM2/CBM3_carb-bd_dom_sf"/>
</dbReference>
<dbReference type="Proteomes" id="UP000618382">
    <property type="component" value="Unassembled WGS sequence"/>
</dbReference>
<protein>
    <submittedName>
        <fullName evidence="11">Xyloglucanase</fullName>
    </submittedName>
</protein>
<evidence type="ECO:0000259" key="10">
    <source>
        <dbReference type="PROSITE" id="PS51173"/>
    </source>
</evidence>
<dbReference type="GO" id="GO:0030247">
    <property type="term" value="F:polysaccharide binding"/>
    <property type="evidence" value="ECO:0007669"/>
    <property type="project" value="UniProtKB-UniRule"/>
</dbReference>
<evidence type="ECO:0000313" key="14">
    <source>
        <dbReference type="Proteomes" id="UP000618382"/>
    </source>
</evidence>
<organism evidence="12 13">
    <name type="scientific">Cellulomonas oligotrophica</name>
    <dbReference type="NCBI Taxonomy" id="931536"/>
    <lineage>
        <taxon>Bacteria</taxon>
        <taxon>Bacillati</taxon>
        <taxon>Actinomycetota</taxon>
        <taxon>Actinomycetes</taxon>
        <taxon>Micrococcales</taxon>
        <taxon>Cellulomonadaceae</taxon>
        <taxon>Cellulomonas</taxon>
    </lineage>
</organism>
<dbReference type="SUPFAM" id="SSF49384">
    <property type="entry name" value="Carbohydrate-binding domain"/>
    <property type="match status" value="1"/>
</dbReference>
<reference evidence="12 13" key="1">
    <citation type="submission" date="2020-07" db="EMBL/GenBank/DDBJ databases">
        <title>Sequencing the genomes of 1000 actinobacteria strains.</title>
        <authorList>
            <person name="Klenk H.-P."/>
        </authorList>
    </citation>
    <scope>NUCLEOTIDE SEQUENCE [LARGE SCALE GENOMIC DNA]</scope>
    <source>
        <strain evidence="12 13">DSM 24482</strain>
    </source>
</reference>
<dbReference type="Proteomes" id="UP000577956">
    <property type="component" value="Unassembled WGS sequence"/>
</dbReference>
<dbReference type="EMBL" id="BONN01000002">
    <property type="protein sequence ID" value="GIG31857.1"/>
    <property type="molecule type" value="Genomic_DNA"/>
</dbReference>
<dbReference type="GO" id="GO:0030245">
    <property type="term" value="P:cellulose catabolic process"/>
    <property type="evidence" value="ECO:0007669"/>
    <property type="project" value="UniProtKB-KW"/>
</dbReference>
<feature type="chain" id="PRO_5039189341" evidence="9">
    <location>
        <begin position="27"/>
        <end position="928"/>
    </location>
</feature>
<dbReference type="PANTHER" id="PTHR43739:SF2">
    <property type="entry name" value="OLIGOXYLOGLUCAN-REDUCING END-SPECIFIC XYLOGLUCANASE-RELATED"/>
    <property type="match status" value="1"/>
</dbReference>
<keyword evidence="14" id="KW-1185">Reference proteome</keyword>
<dbReference type="InterPro" id="IPR015943">
    <property type="entry name" value="WD40/YVTN_repeat-like_dom_sf"/>
</dbReference>